<evidence type="ECO:0000256" key="3">
    <source>
        <dbReference type="ARBA" id="ARBA00022737"/>
    </source>
</evidence>
<dbReference type="Proteomes" id="UP001497457">
    <property type="component" value="Chromosome 7b"/>
</dbReference>
<dbReference type="InterPro" id="IPR032675">
    <property type="entry name" value="LRR_dom_sf"/>
</dbReference>
<evidence type="ECO:0000313" key="12">
    <source>
        <dbReference type="Proteomes" id="UP001497457"/>
    </source>
</evidence>
<dbReference type="GO" id="GO:0002758">
    <property type="term" value="P:innate immune response-activating signaling pathway"/>
    <property type="evidence" value="ECO:0007669"/>
    <property type="project" value="UniProtKB-ARBA"/>
</dbReference>
<evidence type="ECO:0000259" key="8">
    <source>
        <dbReference type="Pfam" id="PF18052"/>
    </source>
</evidence>
<accession>A0ABC9G0F5</accession>
<evidence type="ECO:0000256" key="2">
    <source>
        <dbReference type="ARBA" id="ARBA00022614"/>
    </source>
</evidence>
<sequence length="833" mass="94124">MEVVTGALPSLLPKLADLLLGEYKLHKEVKGGIIFLQAELESMKVALEKISETPTDKLDKQDKVWAREVRELSYDIEDKIDAFTVRCKCKDNKLAQHGLKKTIDRTLNWLVQSKIIRRKIATDIRDIKSRVKEVSERRRRYFIVFDDIWHISVWETIRCALPGNNGGCKIITATRILKVAEEIGGAYRMKPLGLHSSRMLLYRRVFGKGKNKCPDEELAEVSDRILAKCAGVPIAIITIASLLVSKGVNKLDWYEVCNSIGTGMEDNTDVENMRNVLSLSYYNMPFHLRTCLLYLSVFPEDYKIGKNRLIWMWIAEGVVQCGKQGQSLFEVGESYFNELVNRSMIQPVYDAYGMMIRSCRVHDMVLDLIRSLAAEENFITTLNLNNAGRTCPTQKIRRLSLQNVDKVGNGTHGATVTASMQQLRSVVVFSSATELIPAFSRFEVVRVLHLENCDLSQGYNLKNIGKLVHLRCLGLRSTNIVQLPEEIGSLQFLQMLDISNNAISTLPFTIAQLRQLKCLYINPDLTTPNRIKGLTSLEELSQLHIGDSLGTIEELGHLTELRVLDIVSSSRQELVECLHKLKNIQNLSIQFLGRTGNLDGWVVGPRHLRGLKVIGYEFSKLPVWINCSRVLNLSFLDISLEELQPEDLEIIGRLPALRDLDMWLDQRPRSNKISREFVISAGLFPCLVHGRLVGFYERVVFRQGAMPMLRKLELDISGAVWSEWTRIPDLGFENLPSLLYLHVGLRESVLKKTTDCELASIDAVAAAAHSLVIPLAIFREKLGIEEAIELIRLEEDHQVDRWGLVEGGHDVDIADLKVQMSSAVVFLGLSRGV</sequence>
<evidence type="ECO:0000313" key="11">
    <source>
        <dbReference type="EMBL" id="CAL5084353.1"/>
    </source>
</evidence>
<dbReference type="PRINTS" id="PR00364">
    <property type="entry name" value="DISEASERSIST"/>
</dbReference>
<evidence type="ECO:0000256" key="1">
    <source>
        <dbReference type="ARBA" id="ARBA00008894"/>
    </source>
</evidence>
<dbReference type="AlphaFoldDB" id="A0ABC9G0F5"/>
<dbReference type="Gene3D" id="1.10.3580.10">
    <property type="entry name" value="ATP12 ATPase"/>
    <property type="match status" value="1"/>
</dbReference>
<feature type="domain" description="NB-ARC" evidence="7">
    <location>
        <begin position="124"/>
        <end position="187"/>
    </location>
</feature>
<dbReference type="InterPro" id="IPR042197">
    <property type="entry name" value="Apaf_helical"/>
</dbReference>
<dbReference type="GO" id="GO:0042742">
    <property type="term" value="P:defense response to bacterium"/>
    <property type="evidence" value="ECO:0007669"/>
    <property type="project" value="UniProtKB-ARBA"/>
</dbReference>
<keyword evidence="5" id="KW-0611">Plant defense</keyword>
<dbReference type="FunFam" id="1.10.10.10:FF:000322">
    <property type="entry name" value="Probable disease resistance protein At1g63360"/>
    <property type="match status" value="1"/>
</dbReference>
<dbReference type="EMBL" id="OZ075117">
    <property type="protein sequence ID" value="CAL5084353.1"/>
    <property type="molecule type" value="Genomic_DNA"/>
</dbReference>
<evidence type="ECO:0000256" key="5">
    <source>
        <dbReference type="ARBA" id="ARBA00022821"/>
    </source>
</evidence>
<dbReference type="InterPro" id="IPR058922">
    <property type="entry name" value="WHD_DRP"/>
</dbReference>
<evidence type="ECO:0000259" key="10">
    <source>
        <dbReference type="Pfam" id="PF23598"/>
    </source>
</evidence>
<keyword evidence="6" id="KW-0175">Coiled coil</keyword>
<feature type="domain" description="Disease resistance protein winged helix" evidence="9">
    <location>
        <begin position="297"/>
        <end position="369"/>
    </location>
</feature>
<keyword evidence="3" id="KW-0677">Repeat</keyword>
<dbReference type="Pfam" id="PF18052">
    <property type="entry name" value="Rx_N"/>
    <property type="match status" value="1"/>
</dbReference>
<dbReference type="SUPFAM" id="SSF160909">
    <property type="entry name" value="ATP12-like"/>
    <property type="match status" value="1"/>
</dbReference>
<evidence type="ECO:0000259" key="7">
    <source>
        <dbReference type="Pfam" id="PF00931"/>
    </source>
</evidence>
<dbReference type="InterPro" id="IPR002182">
    <property type="entry name" value="NB-ARC"/>
</dbReference>
<dbReference type="Gene3D" id="1.20.5.4130">
    <property type="match status" value="1"/>
</dbReference>
<dbReference type="InterPro" id="IPR041118">
    <property type="entry name" value="Rx_N"/>
</dbReference>
<dbReference type="CDD" id="cd14798">
    <property type="entry name" value="RX-CC_like"/>
    <property type="match status" value="1"/>
</dbReference>
<feature type="domain" description="Disease resistance R13L4/SHOC-2-like LRR" evidence="10">
    <location>
        <begin position="422"/>
        <end position="751"/>
    </location>
</feature>
<proteinExistence type="inferred from homology"/>
<dbReference type="Gene3D" id="1.10.8.430">
    <property type="entry name" value="Helical domain of apoptotic protease-activating factors"/>
    <property type="match status" value="1"/>
</dbReference>
<dbReference type="GO" id="GO:0009626">
    <property type="term" value="P:plant-type hypersensitive response"/>
    <property type="evidence" value="ECO:0007669"/>
    <property type="project" value="UniProtKB-ARBA"/>
</dbReference>
<dbReference type="Pfam" id="PF23559">
    <property type="entry name" value="WHD_DRP"/>
    <property type="match status" value="1"/>
</dbReference>
<keyword evidence="4" id="KW-0547">Nucleotide-binding</keyword>
<dbReference type="InterPro" id="IPR038005">
    <property type="entry name" value="RX-like_CC"/>
</dbReference>
<organism evidence="11 12">
    <name type="scientific">Urochloa decumbens</name>
    <dbReference type="NCBI Taxonomy" id="240449"/>
    <lineage>
        <taxon>Eukaryota</taxon>
        <taxon>Viridiplantae</taxon>
        <taxon>Streptophyta</taxon>
        <taxon>Embryophyta</taxon>
        <taxon>Tracheophyta</taxon>
        <taxon>Spermatophyta</taxon>
        <taxon>Magnoliopsida</taxon>
        <taxon>Liliopsida</taxon>
        <taxon>Poales</taxon>
        <taxon>Poaceae</taxon>
        <taxon>PACMAD clade</taxon>
        <taxon>Panicoideae</taxon>
        <taxon>Panicodae</taxon>
        <taxon>Paniceae</taxon>
        <taxon>Melinidinae</taxon>
        <taxon>Urochloa</taxon>
    </lineage>
</organism>
<dbReference type="Pfam" id="PF23598">
    <property type="entry name" value="LRR_14"/>
    <property type="match status" value="1"/>
</dbReference>
<dbReference type="InterPro" id="IPR023335">
    <property type="entry name" value="ATP12_ortho_dom_sf"/>
</dbReference>
<dbReference type="GO" id="GO:0000166">
    <property type="term" value="F:nucleotide binding"/>
    <property type="evidence" value="ECO:0007669"/>
    <property type="project" value="UniProtKB-KW"/>
</dbReference>
<dbReference type="InterPro" id="IPR055414">
    <property type="entry name" value="LRR_R13L4/SHOC2-like"/>
</dbReference>
<evidence type="ECO:0000256" key="6">
    <source>
        <dbReference type="ARBA" id="ARBA00023054"/>
    </source>
</evidence>
<dbReference type="Gene3D" id="3.80.10.10">
    <property type="entry name" value="Ribonuclease Inhibitor"/>
    <property type="match status" value="1"/>
</dbReference>
<dbReference type="SUPFAM" id="SSF52540">
    <property type="entry name" value="P-loop containing nucleoside triphosphate hydrolases"/>
    <property type="match status" value="1"/>
</dbReference>
<name>A0ABC9G0F5_9POAL</name>
<reference evidence="11" key="1">
    <citation type="submission" date="2024-10" db="EMBL/GenBank/DDBJ databases">
        <authorList>
            <person name="Ryan C."/>
        </authorList>
    </citation>
    <scope>NUCLEOTIDE SEQUENCE [LARGE SCALE GENOMIC DNA]</scope>
</reference>
<dbReference type="Pfam" id="PF00931">
    <property type="entry name" value="NB-ARC"/>
    <property type="match status" value="1"/>
</dbReference>
<evidence type="ECO:0000256" key="4">
    <source>
        <dbReference type="ARBA" id="ARBA00022741"/>
    </source>
</evidence>
<dbReference type="InterPro" id="IPR044974">
    <property type="entry name" value="Disease_R_plants"/>
</dbReference>
<keyword evidence="2" id="KW-0433">Leucine-rich repeat</keyword>
<dbReference type="PANTHER" id="PTHR23155">
    <property type="entry name" value="DISEASE RESISTANCE PROTEIN RP"/>
    <property type="match status" value="1"/>
</dbReference>
<gene>
    <name evidence="11" type="ORF">URODEC1_LOCUS110513</name>
</gene>
<evidence type="ECO:0000259" key="9">
    <source>
        <dbReference type="Pfam" id="PF23559"/>
    </source>
</evidence>
<dbReference type="InterPro" id="IPR036388">
    <property type="entry name" value="WH-like_DNA-bd_sf"/>
</dbReference>
<protein>
    <submittedName>
        <fullName evidence="11">Uncharacterized protein</fullName>
    </submittedName>
</protein>
<dbReference type="SUPFAM" id="SSF52058">
    <property type="entry name" value="L domain-like"/>
    <property type="match status" value="1"/>
</dbReference>
<dbReference type="Gene3D" id="1.10.10.10">
    <property type="entry name" value="Winged helix-like DNA-binding domain superfamily/Winged helix DNA-binding domain"/>
    <property type="match status" value="1"/>
</dbReference>
<comment type="similarity">
    <text evidence="1">Belongs to the disease resistance NB-LRR family.</text>
</comment>
<keyword evidence="12" id="KW-1185">Reference proteome</keyword>
<feature type="domain" description="Disease resistance N-terminal" evidence="8">
    <location>
        <begin position="8"/>
        <end position="92"/>
    </location>
</feature>
<dbReference type="PANTHER" id="PTHR23155:SF1116">
    <property type="entry name" value="OS12G0273300 PROTEIN"/>
    <property type="match status" value="1"/>
</dbReference>
<dbReference type="InterPro" id="IPR027417">
    <property type="entry name" value="P-loop_NTPase"/>
</dbReference>